<feature type="region of interest" description="Disordered" evidence="1">
    <location>
        <begin position="132"/>
        <end position="162"/>
    </location>
</feature>
<feature type="compositionally biased region" description="Basic and acidic residues" evidence="1">
    <location>
        <begin position="63"/>
        <end position="72"/>
    </location>
</feature>
<keyword evidence="2" id="KW-0472">Membrane</keyword>
<dbReference type="GO" id="GO:0005739">
    <property type="term" value="C:mitochondrion"/>
    <property type="evidence" value="ECO:0007669"/>
    <property type="project" value="InterPro"/>
</dbReference>
<evidence type="ECO:0000313" key="4">
    <source>
        <dbReference type="Proteomes" id="UP001358417"/>
    </source>
</evidence>
<evidence type="ECO:0008006" key="5">
    <source>
        <dbReference type="Google" id="ProtNLM"/>
    </source>
</evidence>
<dbReference type="AlphaFoldDB" id="A0AAV9N1R4"/>
<comment type="caution">
    <text evidence="3">The sequence shown here is derived from an EMBL/GenBank/DDBJ whole genome shotgun (WGS) entry which is preliminary data.</text>
</comment>
<dbReference type="EMBL" id="JAVRRD010000023">
    <property type="protein sequence ID" value="KAK5047954.1"/>
    <property type="molecule type" value="Genomic_DNA"/>
</dbReference>
<organism evidence="3 4">
    <name type="scientific">Exophiala bonariae</name>
    <dbReference type="NCBI Taxonomy" id="1690606"/>
    <lineage>
        <taxon>Eukaryota</taxon>
        <taxon>Fungi</taxon>
        <taxon>Dikarya</taxon>
        <taxon>Ascomycota</taxon>
        <taxon>Pezizomycotina</taxon>
        <taxon>Eurotiomycetes</taxon>
        <taxon>Chaetothyriomycetidae</taxon>
        <taxon>Chaetothyriales</taxon>
        <taxon>Herpotrichiellaceae</taxon>
        <taxon>Exophiala</taxon>
    </lineage>
</organism>
<dbReference type="InterPro" id="IPR008699">
    <property type="entry name" value="NDUFB8"/>
</dbReference>
<dbReference type="PANTHER" id="PTHR12840">
    <property type="entry name" value="NADH-UBIQUINONE OXIDOREDUCTASE ASHI SUBUNIT"/>
    <property type="match status" value="1"/>
</dbReference>
<dbReference type="Pfam" id="PF05821">
    <property type="entry name" value="NDUF_B8"/>
    <property type="match status" value="1"/>
</dbReference>
<dbReference type="PANTHER" id="PTHR12840:SF1">
    <property type="entry name" value="NADH DEHYDROGENASE [UBIQUINONE] 1 BETA SUBCOMPLEX SUBUNIT 8, MITOCHONDRIAL"/>
    <property type="match status" value="1"/>
</dbReference>
<dbReference type="RefSeq" id="XP_064703460.1">
    <property type="nucleotide sequence ID" value="XM_064849705.1"/>
</dbReference>
<reference evidence="3 4" key="1">
    <citation type="submission" date="2023-08" db="EMBL/GenBank/DDBJ databases">
        <title>Black Yeasts Isolated from many extreme environments.</title>
        <authorList>
            <person name="Coleine C."/>
            <person name="Stajich J.E."/>
            <person name="Selbmann L."/>
        </authorList>
    </citation>
    <scope>NUCLEOTIDE SEQUENCE [LARGE SCALE GENOMIC DNA]</scope>
    <source>
        <strain evidence="3 4">CCFEE 5792</strain>
    </source>
</reference>
<dbReference type="GeneID" id="89974316"/>
<accession>A0AAV9N1R4</accession>
<proteinExistence type="predicted"/>
<keyword evidence="2" id="KW-1133">Transmembrane helix</keyword>
<evidence type="ECO:0000256" key="1">
    <source>
        <dbReference type="SAM" id="MobiDB-lite"/>
    </source>
</evidence>
<keyword evidence="2" id="KW-0812">Transmembrane</keyword>
<protein>
    <recommendedName>
        <fullName evidence="5">NADH dehydrogenase (Ubiquinone) 1 beta subcomplex 8</fullName>
    </recommendedName>
</protein>
<evidence type="ECO:0000256" key="2">
    <source>
        <dbReference type="SAM" id="Phobius"/>
    </source>
</evidence>
<keyword evidence="4" id="KW-1185">Reference proteome</keyword>
<feature type="region of interest" description="Disordered" evidence="1">
    <location>
        <begin position="1"/>
        <end position="72"/>
    </location>
</feature>
<feature type="compositionally biased region" description="Low complexity" evidence="1">
    <location>
        <begin position="1"/>
        <end position="21"/>
    </location>
</feature>
<dbReference type="Proteomes" id="UP001358417">
    <property type="component" value="Unassembled WGS sequence"/>
</dbReference>
<sequence>MLSRRALTLAARSSRTTARSSPQPLLQRAQFSSALSRRAEQQVDDPEMNGNYINPPRIKRQHRDPYGDWDDKQERRNFGEPVHEDNEVLGIFALEDYTHMTPARGALMWAGFIGAILTVSFAVRATFPGKPSVPTEYEGGLEKELGGPGAHRAFQAGDSYEV</sequence>
<gene>
    <name evidence="3" type="ORF">LTR84_006144</name>
</gene>
<name>A0AAV9N1R4_9EURO</name>
<feature type="transmembrane region" description="Helical" evidence="2">
    <location>
        <begin position="106"/>
        <end position="127"/>
    </location>
</feature>
<evidence type="ECO:0000313" key="3">
    <source>
        <dbReference type="EMBL" id="KAK5047954.1"/>
    </source>
</evidence>